<dbReference type="UniPathway" id="UPA00242"/>
<dbReference type="FunFam" id="2.70.98.10:FF:000008">
    <property type="entry name" value="Aldose 1-epimerase"/>
    <property type="match status" value="1"/>
</dbReference>
<sequence>MAEFCVLVWLSILLAFGFINGSLAEEKIGVYELKKGNITLKLTNYGARVISVYLPDKYGKVDDVVLGYDSIDEYLNDTSSFGATVGRVANRIAGAQFTLNGTTYKLVPNEGKNMLHGGRKGFSKVVWKVKKYKQAGHTPHITLTYRSFDGEEGFPGNLRVTLAYTLLENNQLSITMKAKAQKKSTPVNLANHAYWNLGGQSSGDILSQEIQIFASRYTPLDSQLIPTGQIVSVKATPYDFLNPATIGSKINQLPKGYDINYALDASAHNKMKKTAIVHDKKTGRVMELFTNQPGLQFYTSNTLEKKGKGGFVYKPHAALCLETQGYPDAVNHPNFPSVIVNPGKSYKHYMLFKFSTS</sequence>
<evidence type="ECO:0000256" key="4">
    <source>
        <dbReference type="ARBA" id="ARBA00023277"/>
    </source>
</evidence>
<dbReference type="AlphaFoldDB" id="B9RUP2"/>
<keyword evidence="3 5" id="KW-0413">Isomerase</keyword>
<dbReference type="Proteomes" id="UP000008311">
    <property type="component" value="Unassembled WGS sequence"/>
</dbReference>
<dbReference type="GO" id="GO:0006006">
    <property type="term" value="P:glucose metabolic process"/>
    <property type="evidence" value="ECO:0000318"/>
    <property type="project" value="GO_Central"/>
</dbReference>
<dbReference type="STRING" id="3988.B9RUP2"/>
<evidence type="ECO:0000256" key="9">
    <source>
        <dbReference type="SAM" id="SignalP"/>
    </source>
</evidence>
<dbReference type="OrthoDB" id="274691at2759"/>
<organism evidence="10 11">
    <name type="scientific">Ricinus communis</name>
    <name type="common">Castor bean</name>
    <dbReference type="NCBI Taxonomy" id="3988"/>
    <lineage>
        <taxon>Eukaryota</taxon>
        <taxon>Viridiplantae</taxon>
        <taxon>Streptophyta</taxon>
        <taxon>Embryophyta</taxon>
        <taxon>Tracheophyta</taxon>
        <taxon>Spermatophyta</taxon>
        <taxon>Magnoliopsida</taxon>
        <taxon>eudicotyledons</taxon>
        <taxon>Gunneridae</taxon>
        <taxon>Pentapetalae</taxon>
        <taxon>rosids</taxon>
        <taxon>fabids</taxon>
        <taxon>Malpighiales</taxon>
        <taxon>Euphorbiaceae</taxon>
        <taxon>Acalyphoideae</taxon>
        <taxon>Acalypheae</taxon>
        <taxon>Ricinus</taxon>
    </lineage>
</organism>
<comment type="similarity">
    <text evidence="2 5">Belongs to the aldose epimerase family.</text>
</comment>
<dbReference type="InterPro" id="IPR011013">
    <property type="entry name" value="Gal_mutarotase_sf_dom"/>
</dbReference>
<dbReference type="EC" id="5.1.3.3" evidence="5"/>
<feature type="binding site" evidence="8">
    <location>
        <begin position="90"/>
        <end position="91"/>
    </location>
    <ligand>
        <name>beta-D-galactose</name>
        <dbReference type="ChEBI" id="CHEBI:27667"/>
    </ligand>
</feature>
<dbReference type="EMBL" id="EQ973817">
    <property type="protein sequence ID" value="EEF45029.1"/>
    <property type="molecule type" value="Genomic_DNA"/>
</dbReference>
<dbReference type="eggNOG" id="KOG1604">
    <property type="taxonomic scope" value="Eukaryota"/>
</dbReference>
<keyword evidence="9" id="KW-0732">Signal</keyword>
<comment type="catalytic activity">
    <reaction evidence="5">
        <text>alpha-D-glucose = beta-D-glucose</text>
        <dbReference type="Rhea" id="RHEA:10264"/>
        <dbReference type="ChEBI" id="CHEBI:15903"/>
        <dbReference type="ChEBI" id="CHEBI:17925"/>
        <dbReference type="EC" id="5.1.3.3"/>
    </reaction>
</comment>
<dbReference type="NCBIfam" id="NF008277">
    <property type="entry name" value="PRK11055.1"/>
    <property type="match status" value="1"/>
</dbReference>
<feature type="binding site" evidence="7">
    <location>
        <position position="258"/>
    </location>
    <ligand>
        <name>beta-D-galactose</name>
        <dbReference type="ChEBI" id="CHEBI:27667"/>
    </ligand>
</feature>
<dbReference type="CDD" id="cd09019">
    <property type="entry name" value="galactose_mutarotase_like"/>
    <property type="match status" value="1"/>
</dbReference>
<feature type="signal peptide" evidence="9">
    <location>
        <begin position="1"/>
        <end position="24"/>
    </location>
</feature>
<dbReference type="OMA" id="CKCHASS"/>
<feature type="binding site" evidence="8">
    <location>
        <begin position="192"/>
        <end position="194"/>
    </location>
    <ligand>
        <name>beta-D-galactose</name>
        <dbReference type="ChEBI" id="CHEBI:27667"/>
    </ligand>
</feature>
<keyword evidence="11" id="KW-1185">Reference proteome</keyword>
<evidence type="ECO:0000313" key="10">
    <source>
        <dbReference type="EMBL" id="EEF45029.1"/>
    </source>
</evidence>
<dbReference type="PIRSF" id="PIRSF005096">
    <property type="entry name" value="GALM"/>
    <property type="match status" value="1"/>
</dbReference>
<dbReference type="InterPro" id="IPR015443">
    <property type="entry name" value="Aldose_1-epimerase"/>
</dbReference>
<dbReference type="KEGG" id="rcu:8276042"/>
<proteinExistence type="inferred from homology"/>
<dbReference type="Pfam" id="PF01263">
    <property type="entry name" value="Aldose_epim"/>
    <property type="match status" value="1"/>
</dbReference>
<evidence type="ECO:0000313" key="11">
    <source>
        <dbReference type="Proteomes" id="UP000008311"/>
    </source>
</evidence>
<evidence type="ECO:0000256" key="6">
    <source>
        <dbReference type="PIRSR" id="PIRSR005096-1"/>
    </source>
</evidence>
<dbReference type="PANTHER" id="PTHR10091:SF0">
    <property type="entry name" value="GALACTOSE MUTAROTASE"/>
    <property type="match status" value="1"/>
</dbReference>
<protein>
    <recommendedName>
        <fullName evidence="5">Aldose 1-epimerase</fullName>
        <ecNumber evidence="5">5.1.3.3</ecNumber>
    </recommendedName>
</protein>
<dbReference type="GO" id="GO:0004034">
    <property type="term" value="F:aldose 1-epimerase activity"/>
    <property type="evidence" value="ECO:0000318"/>
    <property type="project" value="GO_Central"/>
</dbReference>
<feature type="active site" description="Proton donor" evidence="6">
    <location>
        <position position="192"/>
    </location>
</feature>
<evidence type="ECO:0000256" key="3">
    <source>
        <dbReference type="ARBA" id="ARBA00023235"/>
    </source>
</evidence>
<reference evidence="11" key="1">
    <citation type="journal article" date="2010" name="Nat. Biotechnol.">
        <title>Draft genome sequence of the oilseed species Ricinus communis.</title>
        <authorList>
            <person name="Chan A.P."/>
            <person name="Crabtree J."/>
            <person name="Zhao Q."/>
            <person name="Lorenzi H."/>
            <person name="Orvis J."/>
            <person name="Puiu D."/>
            <person name="Melake-Berhan A."/>
            <person name="Jones K.M."/>
            <person name="Redman J."/>
            <person name="Chen G."/>
            <person name="Cahoon E.B."/>
            <person name="Gedil M."/>
            <person name="Stanke M."/>
            <person name="Haas B.J."/>
            <person name="Wortman J.R."/>
            <person name="Fraser-Liggett C.M."/>
            <person name="Ravel J."/>
            <person name="Rabinowicz P.D."/>
        </authorList>
    </citation>
    <scope>NUCLEOTIDE SEQUENCE [LARGE SCALE GENOMIC DNA]</scope>
    <source>
        <strain evidence="11">cv. Hale</strain>
    </source>
</reference>
<dbReference type="InterPro" id="IPR008183">
    <property type="entry name" value="Aldose_1/G6P_1-epimerase"/>
</dbReference>
<evidence type="ECO:0000256" key="5">
    <source>
        <dbReference type="PIRNR" id="PIRNR005096"/>
    </source>
</evidence>
<feature type="active site" description="Proton acceptor" evidence="6">
    <location>
        <position position="322"/>
    </location>
</feature>
<dbReference type="InParanoid" id="B9RUP2"/>
<evidence type="ECO:0000256" key="7">
    <source>
        <dbReference type="PIRSR" id="PIRSR005096-2"/>
    </source>
</evidence>
<evidence type="ECO:0000256" key="2">
    <source>
        <dbReference type="ARBA" id="ARBA00006206"/>
    </source>
</evidence>
<dbReference type="InterPro" id="IPR014718">
    <property type="entry name" value="GH-type_carb-bd"/>
</dbReference>
<accession>B9RUP2</accession>
<comment type="pathway">
    <text evidence="1 5">Carbohydrate metabolism; hexose metabolism.</text>
</comment>
<dbReference type="GO" id="GO:0030246">
    <property type="term" value="F:carbohydrate binding"/>
    <property type="evidence" value="ECO:0007669"/>
    <property type="project" value="InterPro"/>
</dbReference>
<evidence type="ECO:0000256" key="8">
    <source>
        <dbReference type="PIRSR" id="PIRSR005096-3"/>
    </source>
</evidence>
<keyword evidence="4 5" id="KW-0119">Carbohydrate metabolism</keyword>
<dbReference type="InterPro" id="IPR047215">
    <property type="entry name" value="Galactose_mutarotase-like"/>
</dbReference>
<dbReference type="SUPFAM" id="SSF74650">
    <property type="entry name" value="Galactose mutarotase-like"/>
    <property type="match status" value="1"/>
</dbReference>
<dbReference type="Gene3D" id="2.70.98.10">
    <property type="match status" value="1"/>
</dbReference>
<gene>
    <name evidence="10" type="ORF">RCOM_0855170</name>
</gene>
<evidence type="ECO:0000256" key="1">
    <source>
        <dbReference type="ARBA" id="ARBA00005028"/>
    </source>
</evidence>
<dbReference type="GO" id="GO:0033499">
    <property type="term" value="P:galactose catabolic process via UDP-galactose, Leloir pathway"/>
    <property type="evidence" value="ECO:0000318"/>
    <property type="project" value="GO_Central"/>
</dbReference>
<feature type="chain" id="PRO_5002891300" description="Aldose 1-epimerase" evidence="9">
    <location>
        <begin position="25"/>
        <end position="357"/>
    </location>
</feature>
<dbReference type="PANTHER" id="PTHR10091">
    <property type="entry name" value="ALDOSE-1-EPIMERASE"/>
    <property type="match status" value="1"/>
</dbReference>
<name>B9RUP2_RICCO</name>